<feature type="compositionally biased region" description="Basic and acidic residues" evidence="1">
    <location>
        <begin position="21"/>
        <end position="51"/>
    </location>
</feature>
<dbReference type="AlphaFoldDB" id="A0AAV8RTI0"/>
<evidence type="ECO:0000313" key="3">
    <source>
        <dbReference type="Proteomes" id="UP001222027"/>
    </source>
</evidence>
<proteinExistence type="predicted"/>
<reference evidence="2 3" key="1">
    <citation type="submission" date="2022-12" db="EMBL/GenBank/DDBJ databases">
        <title>Chromosome-scale assembly of the Ensete ventricosum genome.</title>
        <authorList>
            <person name="Dussert Y."/>
            <person name="Stocks J."/>
            <person name="Wendawek A."/>
            <person name="Woldeyes F."/>
            <person name="Nichols R.A."/>
            <person name="Borrell J.S."/>
        </authorList>
    </citation>
    <scope>NUCLEOTIDE SEQUENCE [LARGE SCALE GENOMIC DNA]</scope>
    <source>
        <strain evidence="3">cv. Maze</strain>
        <tissue evidence="2">Seeds</tissue>
    </source>
</reference>
<keyword evidence="3" id="KW-1185">Reference proteome</keyword>
<protein>
    <submittedName>
        <fullName evidence="2">Uncharacterized protein</fullName>
    </submittedName>
</protein>
<dbReference type="Proteomes" id="UP001222027">
    <property type="component" value="Unassembled WGS sequence"/>
</dbReference>
<name>A0AAV8RTI0_ENSVE</name>
<dbReference type="EMBL" id="JAQQAF010000002">
    <property type="protein sequence ID" value="KAJ8505695.1"/>
    <property type="molecule type" value="Genomic_DNA"/>
</dbReference>
<gene>
    <name evidence="2" type="ORF">OPV22_006581</name>
</gene>
<organism evidence="2 3">
    <name type="scientific">Ensete ventricosum</name>
    <name type="common">Abyssinian banana</name>
    <name type="synonym">Musa ensete</name>
    <dbReference type="NCBI Taxonomy" id="4639"/>
    <lineage>
        <taxon>Eukaryota</taxon>
        <taxon>Viridiplantae</taxon>
        <taxon>Streptophyta</taxon>
        <taxon>Embryophyta</taxon>
        <taxon>Tracheophyta</taxon>
        <taxon>Spermatophyta</taxon>
        <taxon>Magnoliopsida</taxon>
        <taxon>Liliopsida</taxon>
        <taxon>Zingiberales</taxon>
        <taxon>Musaceae</taxon>
        <taxon>Ensete</taxon>
    </lineage>
</organism>
<accession>A0AAV8RTI0</accession>
<evidence type="ECO:0000313" key="2">
    <source>
        <dbReference type="EMBL" id="KAJ8505695.1"/>
    </source>
</evidence>
<evidence type="ECO:0000256" key="1">
    <source>
        <dbReference type="SAM" id="MobiDB-lite"/>
    </source>
</evidence>
<sequence length="69" mass="7714">MGERQHHGLADGAGRRLPGRRNVDESHLTDTNRKSMRDGFWETKDHEEGVRAKGLPHPSSPNKSGTKLL</sequence>
<feature type="compositionally biased region" description="Polar residues" evidence="1">
    <location>
        <begin position="60"/>
        <end position="69"/>
    </location>
</feature>
<feature type="region of interest" description="Disordered" evidence="1">
    <location>
        <begin position="1"/>
        <end position="69"/>
    </location>
</feature>
<comment type="caution">
    <text evidence="2">The sequence shown here is derived from an EMBL/GenBank/DDBJ whole genome shotgun (WGS) entry which is preliminary data.</text>
</comment>